<reference evidence="16" key="1">
    <citation type="submission" date="2018-02" db="EMBL/GenBank/DDBJ databases">
        <authorList>
            <person name="Moore K."/>
            <person name="Momper L."/>
        </authorList>
    </citation>
    <scope>NUCLEOTIDE SEQUENCE [LARGE SCALE GENOMIC DNA]</scope>
    <source>
        <strain evidence="16">ULC18</strain>
    </source>
</reference>
<dbReference type="Proteomes" id="UP000239576">
    <property type="component" value="Unassembled WGS sequence"/>
</dbReference>
<comment type="function">
    <text evidence="1">Thiol-specific peroxidase that catalyzes the reduction of hydrogen peroxide and organic hydroperoxides to water and alcohols, respectively. Plays a role in cell protection against oxidative stress by detoxifying peroxides and as sensor of hydrogen peroxide-mediated signaling events.</text>
</comment>
<dbReference type="GO" id="GO:0045454">
    <property type="term" value="P:cell redox homeostasis"/>
    <property type="evidence" value="ECO:0007669"/>
    <property type="project" value="TreeGrafter"/>
</dbReference>
<name>A0A2T1EGN8_9CYAN</name>
<keyword evidence="16" id="KW-1185">Reference proteome</keyword>
<dbReference type="CDD" id="cd03017">
    <property type="entry name" value="PRX_BCP"/>
    <property type="match status" value="1"/>
</dbReference>
<evidence type="ECO:0000256" key="12">
    <source>
        <dbReference type="ARBA" id="ARBA00049091"/>
    </source>
</evidence>
<gene>
    <name evidence="15" type="ORF">C7B82_06450</name>
</gene>
<proteinExistence type="inferred from homology"/>
<keyword evidence="4" id="KW-0575">Peroxidase</keyword>
<evidence type="ECO:0000256" key="9">
    <source>
        <dbReference type="ARBA" id="ARBA00032824"/>
    </source>
</evidence>
<keyword evidence="7" id="KW-1015">Disulfide bond</keyword>
<evidence type="ECO:0000259" key="14">
    <source>
        <dbReference type="PROSITE" id="PS51352"/>
    </source>
</evidence>
<dbReference type="RefSeq" id="WP_106255487.1">
    <property type="nucleotide sequence ID" value="NZ_CAWNSW010000125.1"/>
</dbReference>
<dbReference type="OrthoDB" id="9801080at2"/>
<dbReference type="InterPro" id="IPR024706">
    <property type="entry name" value="Peroxiredoxin_AhpC-typ"/>
</dbReference>
<evidence type="ECO:0000313" key="15">
    <source>
        <dbReference type="EMBL" id="PSB31855.1"/>
    </source>
</evidence>
<dbReference type="InterPro" id="IPR000866">
    <property type="entry name" value="AhpC/TSA"/>
</dbReference>
<evidence type="ECO:0000256" key="11">
    <source>
        <dbReference type="ARBA" id="ARBA00041373"/>
    </source>
</evidence>
<evidence type="ECO:0000256" key="8">
    <source>
        <dbReference type="ARBA" id="ARBA00023284"/>
    </source>
</evidence>
<reference evidence="15 16" key="2">
    <citation type="submission" date="2018-03" db="EMBL/GenBank/DDBJ databases">
        <title>The ancient ancestry and fast evolution of plastids.</title>
        <authorList>
            <person name="Moore K.R."/>
            <person name="Magnabosco C."/>
            <person name="Momper L."/>
            <person name="Gold D.A."/>
            <person name="Bosak T."/>
            <person name="Fournier G.P."/>
        </authorList>
    </citation>
    <scope>NUCLEOTIDE SEQUENCE [LARGE SCALE GENOMIC DNA]</scope>
    <source>
        <strain evidence="15 16">ULC18</strain>
    </source>
</reference>
<comment type="catalytic activity">
    <reaction evidence="12">
        <text>a hydroperoxide + [thioredoxin]-dithiol = an alcohol + [thioredoxin]-disulfide + H2O</text>
        <dbReference type="Rhea" id="RHEA:62620"/>
        <dbReference type="Rhea" id="RHEA-COMP:10698"/>
        <dbReference type="Rhea" id="RHEA-COMP:10700"/>
        <dbReference type="ChEBI" id="CHEBI:15377"/>
        <dbReference type="ChEBI" id="CHEBI:29950"/>
        <dbReference type="ChEBI" id="CHEBI:30879"/>
        <dbReference type="ChEBI" id="CHEBI:35924"/>
        <dbReference type="ChEBI" id="CHEBI:50058"/>
        <dbReference type="EC" id="1.11.1.24"/>
    </reaction>
</comment>
<evidence type="ECO:0000256" key="2">
    <source>
        <dbReference type="ARBA" id="ARBA00011245"/>
    </source>
</evidence>
<dbReference type="EC" id="1.11.1.24" evidence="3"/>
<dbReference type="InterPro" id="IPR050924">
    <property type="entry name" value="Peroxiredoxin_BCP/PrxQ"/>
</dbReference>
<comment type="caution">
    <text evidence="15">The sequence shown here is derived from an EMBL/GenBank/DDBJ whole genome shotgun (WGS) entry which is preliminary data.</text>
</comment>
<keyword evidence="6" id="KW-0560">Oxidoreductase</keyword>
<dbReference type="PROSITE" id="PS51352">
    <property type="entry name" value="THIOREDOXIN_2"/>
    <property type="match status" value="1"/>
</dbReference>
<sequence length="149" mass="16249">MPLSVGDTAPNFTVKDTIGKTVSLSEYAGKPVVLYFYPKDDTPGCTKEACSFRDNYEQYLSQGITVFGVSLDDEASHQQFTEKFNLPFPLLADVDGAIAKAYDVLTERNGTPYAQRVTYVIGSDGKIAKVYTTIQTDTHASDILAEMGA</sequence>
<keyword evidence="8" id="KW-0676">Redox-active center</keyword>
<keyword evidence="5" id="KW-0049">Antioxidant</keyword>
<evidence type="ECO:0000313" key="16">
    <source>
        <dbReference type="Proteomes" id="UP000239576"/>
    </source>
</evidence>
<dbReference type="FunFam" id="3.40.30.10:FF:000007">
    <property type="entry name" value="Thioredoxin-dependent thiol peroxidase"/>
    <property type="match status" value="1"/>
</dbReference>
<evidence type="ECO:0000256" key="13">
    <source>
        <dbReference type="PIRSR" id="PIRSR000239-1"/>
    </source>
</evidence>
<feature type="domain" description="Thioredoxin" evidence="14">
    <location>
        <begin position="3"/>
        <end position="149"/>
    </location>
</feature>
<dbReference type="InterPro" id="IPR036249">
    <property type="entry name" value="Thioredoxin-like_sf"/>
</dbReference>
<evidence type="ECO:0000256" key="3">
    <source>
        <dbReference type="ARBA" id="ARBA00013017"/>
    </source>
</evidence>
<dbReference type="AlphaFoldDB" id="A0A2T1EGN8"/>
<dbReference type="PIRSF" id="PIRSF000239">
    <property type="entry name" value="AHPC"/>
    <property type="match status" value="1"/>
</dbReference>
<evidence type="ECO:0000256" key="1">
    <source>
        <dbReference type="ARBA" id="ARBA00003330"/>
    </source>
</evidence>
<organism evidence="15 16">
    <name type="scientific">Stenomitos frigidus ULC18</name>
    <dbReference type="NCBI Taxonomy" id="2107698"/>
    <lineage>
        <taxon>Bacteria</taxon>
        <taxon>Bacillati</taxon>
        <taxon>Cyanobacteriota</taxon>
        <taxon>Cyanophyceae</taxon>
        <taxon>Leptolyngbyales</taxon>
        <taxon>Leptolyngbyaceae</taxon>
        <taxon>Stenomitos</taxon>
    </lineage>
</organism>
<evidence type="ECO:0000256" key="7">
    <source>
        <dbReference type="ARBA" id="ARBA00023157"/>
    </source>
</evidence>
<dbReference type="EMBL" id="PVWK01000031">
    <property type="protein sequence ID" value="PSB31855.1"/>
    <property type="molecule type" value="Genomic_DNA"/>
</dbReference>
<dbReference type="Gene3D" id="3.40.30.10">
    <property type="entry name" value="Glutaredoxin"/>
    <property type="match status" value="1"/>
</dbReference>
<dbReference type="PANTHER" id="PTHR42801:SF4">
    <property type="entry name" value="AHPC_TSA FAMILY PROTEIN"/>
    <property type="match status" value="1"/>
</dbReference>
<dbReference type="SUPFAM" id="SSF52833">
    <property type="entry name" value="Thioredoxin-like"/>
    <property type="match status" value="1"/>
</dbReference>
<evidence type="ECO:0000256" key="6">
    <source>
        <dbReference type="ARBA" id="ARBA00023002"/>
    </source>
</evidence>
<evidence type="ECO:0000256" key="10">
    <source>
        <dbReference type="ARBA" id="ARBA00038489"/>
    </source>
</evidence>
<dbReference type="InterPro" id="IPR013766">
    <property type="entry name" value="Thioredoxin_domain"/>
</dbReference>
<evidence type="ECO:0000256" key="4">
    <source>
        <dbReference type="ARBA" id="ARBA00022559"/>
    </source>
</evidence>
<feature type="active site" description="Cysteine sulfenic acid (-SOH) intermediate; for peroxidase activity" evidence="13">
    <location>
        <position position="45"/>
    </location>
</feature>
<dbReference type="GO" id="GO:0034599">
    <property type="term" value="P:cellular response to oxidative stress"/>
    <property type="evidence" value="ECO:0007669"/>
    <property type="project" value="TreeGrafter"/>
</dbReference>
<protein>
    <recommendedName>
        <fullName evidence="3">thioredoxin-dependent peroxiredoxin</fullName>
        <ecNumber evidence="3">1.11.1.24</ecNumber>
    </recommendedName>
    <alternativeName>
        <fullName evidence="11">Bacterioferritin comigratory protein</fullName>
    </alternativeName>
    <alternativeName>
        <fullName evidence="9">Thioredoxin peroxidase</fullName>
    </alternativeName>
</protein>
<dbReference type="GO" id="GO:0005737">
    <property type="term" value="C:cytoplasm"/>
    <property type="evidence" value="ECO:0007669"/>
    <property type="project" value="TreeGrafter"/>
</dbReference>
<comment type="similarity">
    <text evidence="10">Belongs to the peroxiredoxin family. BCP/PrxQ subfamily.</text>
</comment>
<dbReference type="Pfam" id="PF00578">
    <property type="entry name" value="AhpC-TSA"/>
    <property type="match status" value="1"/>
</dbReference>
<evidence type="ECO:0000256" key="5">
    <source>
        <dbReference type="ARBA" id="ARBA00022862"/>
    </source>
</evidence>
<comment type="subunit">
    <text evidence="2">Monomer.</text>
</comment>
<dbReference type="GO" id="GO:0008379">
    <property type="term" value="F:thioredoxin peroxidase activity"/>
    <property type="evidence" value="ECO:0007669"/>
    <property type="project" value="TreeGrafter"/>
</dbReference>
<dbReference type="PANTHER" id="PTHR42801">
    <property type="entry name" value="THIOREDOXIN-DEPENDENT PEROXIDE REDUCTASE"/>
    <property type="match status" value="1"/>
</dbReference>
<accession>A0A2T1EGN8</accession>